<dbReference type="EMBL" id="JAVREH010000007">
    <property type="protein sequence ID" value="MDT0261319.1"/>
    <property type="molecule type" value="Genomic_DNA"/>
</dbReference>
<keyword evidence="4" id="KW-1185">Reference proteome</keyword>
<dbReference type="PANTHER" id="PTHR34351:SF1">
    <property type="entry name" value="SLR1927 PROTEIN"/>
    <property type="match status" value="1"/>
</dbReference>
<dbReference type="InterPro" id="IPR002881">
    <property type="entry name" value="DUF58"/>
</dbReference>
<proteinExistence type="predicted"/>
<feature type="domain" description="DUF58" evidence="2">
    <location>
        <begin position="214"/>
        <end position="256"/>
    </location>
</feature>
<keyword evidence="1" id="KW-0472">Membrane</keyword>
<sequence>MAAKQSAGQGSDDAASVATTRVSLTSRGRTFIAVGVILVLTGLALGVQDLQRLGVLLLVLPLPAWWAVRQARSGLRVGHSVSSARVVRGERAEVRVVLSNPQPFGTGPLRVTETVPRGRPLRFSVAGVRGRQHRTVAYPLPALPRGRYAVGPTTVVASDPFGLITAESRSTDTAELIVRPETVPLPALPLPMAWRDGAATMSHSVGAGGSDDASVREYRHGDDLRKIHWRSTARSGGLMVRQEERPWHGESLVLLDTRVGAYPVGGGIYPGGGGSAGALGAESAAFEWAVTAAASIGRHLAERGRRVAVVTGGGQVAHDDAAAILDLTAEVRPALRADVQPLVTALTGLGRESSVFAILAATPKSSVGELLVKPQLPGSAVALLLRPWTWAAGGRDALSETAWHSTADSLRASGWRVLPVEAGDELVELWPTLLTTRPVVLR</sequence>
<organism evidence="3 4">
    <name type="scientific">Jatrophihabitans lederbergiae</name>
    <dbReference type="NCBI Taxonomy" id="3075547"/>
    <lineage>
        <taxon>Bacteria</taxon>
        <taxon>Bacillati</taxon>
        <taxon>Actinomycetota</taxon>
        <taxon>Actinomycetes</taxon>
        <taxon>Jatrophihabitantales</taxon>
        <taxon>Jatrophihabitantaceae</taxon>
        <taxon>Jatrophihabitans</taxon>
    </lineage>
</organism>
<evidence type="ECO:0000313" key="4">
    <source>
        <dbReference type="Proteomes" id="UP001183176"/>
    </source>
</evidence>
<comment type="caution">
    <text evidence="3">The sequence shown here is derived from an EMBL/GenBank/DDBJ whole genome shotgun (WGS) entry which is preliminary data.</text>
</comment>
<evidence type="ECO:0000256" key="1">
    <source>
        <dbReference type="SAM" id="Phobius"/>
    </source>
</evidence>
<dbReference type="Pfam" id="PF01882">
    <property type="entry name" value="DUF58"/>
    <property type="match status" value="1"/>
</dbReference>
<dbReference type="PANTHER" id="PTHR34351">
    <property type="entry name" value="SLR1927 PROTEIN-RELATED"/>
    <property type="match status" value="1"/>
</dbReference>
<feature type="transmembrane region" description="Helical" evidence="1">
    <location>
        <begin position="30"/>
        <end position="47"/>
    </location>
</feature>
<keyword evidence="1" id="KW-0812">Transmembrane</keyword>
<gene>
    <name evidence="3" type="ORF">RM423_07915</name>
</gene>
<dbReference type="RefSeq" id="WP_311422475.1">
    <property type="nucleotide sequence ID" value="NZ_JAVREH010000007.1"/>
</dbReference>
<keyword evidence="1" id="KW-1133">Transmembrane helix</keyword>
<evidence type="ECO:0000313" key="3">
    <source>
        <dbReference type="EMBL" id="MDT0261319.1"/>
    </source>
</evidence>
<accession>A0ABU2J9Z0</accession>
<protein>
    <submittedName>
        <fullName evidence="3">DUF58 domain-containing protein</fullName>
    </submittedName>
</protein>
<dbReference type="Proteomes" id="UP001183176">
    <property type="component" value="Unassembled WGS sequence"/>
</dbReference>
<reference evidence="4" key="1">
    <citation type="submission" date="2023-07" db="EMBL/GenBank/DDBJ databases">
        <title>30 novel species of actinomycetes from the DSMZ collection.</title>
        <authorList>
            <person name="Nouioui I."/>
        </authorList>
    </citation>
    <scope>NUCLEOTIDE SEQUENCE [LARGE SCALE GENOMIC DNA]</scope>
    <source>
        <strain evidence="4">DSM 44399</strain>
    </source>
</reference>
<name>A0ABU2J9Z0_9ACTN</name>
<evidence type="ECO:0000259" key="2">
    <source>
        <dbReference type="Pfam" id="PF01882"/>
    </source>
</evidence>